<evidence type="ECO:0000313" key="2">
    <source>
        <dbReference type="EMBL" id="CAJ0778874.1"/>
    </source>
</evidence>
<accession>A0ABN9ID71</accession>
<sequence>MGGSSAPSVPAVTVPPPIPQVQSPAGLKAASDTAARAQNAVGPAATIGTTPNGTTAPATTGTKTLLGS</sequence>
<dbReference type="RefSeq" id="WP_182593967.1">
    <property type="nucleotide sequence ID" value="NZ_CATYWO010000001.1"/>
</dbReference>
<name>A0ABN9ID71_9RALS</name>
<dbReference type="EMBL" id="CATYWO010000001">
    <property type="protein sequence ID" value="CAJ0778874.1"/>
    <property type="molecule type" value="Genomic_DNA"/>
</dbReference>
<reference evidence="2 3" key="1">
    <citation type="submission" date="2023-07" db="EMBL/GenBank/DDBJ databases">
        <authorList>
            <person name="Peeters C."/>
        </authorList>
    </citation>
    <scope>NUCLEOTIDE SEQUENCE [LARGE SCALE GENOMIC DNA]</scope>
    <source>
        <strain evidence="2 3">LMG 7141</strain>
    </source>
</reference>
<feature type="compositionally biased region" description="Low complexity" evidence="1">
    <location>
        <begin position="1"/>
        <end position="12"/>
    </location>
</feature>
<dbReference type="Proteomes" id="UP001189616">
    <property type="component" value="Unassembled WGS sequence"/>
</dbReference>
<comment type="caution">
    <text evidence="2">The sequence shown here is derived from an EMBL/GenBank/DDBJ whole genome shotgun (WGS) entry which is preliminary data.</text>
</comment>
<gene>
    <name evidence="2" type="ORF">LMG7141_00811</name>
</gene>
<proteinExistence type="predicted"/>
<evidence type="ECO:0000313" key="3">
    <source>
        <dbReference type="Proteomes" id="UP001189616"/>
    </source>
</evidence>
<organism evidence="2 3">
    <name type="scientific">Ralstonia condita</name>
    <dbReference type="NCBI Taxonomy" id="3058600"/>
    <lineage>
        <taxon>Bacteria</taxon>
        <taxon>Pseudomonadati</taxon>
        <taxon>Pseudomonadota</taxon>
        <taxon>Betaproteobacteria</taxon>
        <taxon>Burkholderiales</taxon>
        <taxon>Burkholderiaceae</taxon>
        <taxon>Ralstonia</taxon>
    </lineage>
</organism>
<keyword evidence="3" id="KW-1185">Reference proteome</keyword>
<protein>
    <submittedName>
        <fullName evidence="2">Uncharacterized protein</fullName>
    </submittedName>
</protein>
<evidence type="ECO:0000256" key="1">
    <source>
        <dbReference type="SAM" id="MobiDB-lite"/>
    </source>
</evidence>
<feature type="compositionally biased region" description="Low complexity" evidence="1">
    <location>
        <begin position="42"/>
        <end position="68"/>
    </location>
</feature>
<feature type="region of interest" description="Disordered" evidence="1">
    <location>
        <begin position="1"/>
        <end position="68"/>
    </location>
</feature>